<dbReference type="InterPro" id="IPR019861">
    <property type="entry name" value="PorP/SprF_Bacteroidetes"/>
</dbReference>
<dbReference type="Gene3D" id="3.30.70.1070">
    <property type="entry name" value="Sporulation related repeat"/>
    <property type="match status" value="1"/>
</dbReference>
<evidence type="ECO:0000313" key="2">
    <source>
        <dbReference type="EMBL" id="MFD0994096.1"/>
    </source>
</evidence>
<keyword evidence="3" id="KW-1185">Reference proteome</keyword>
<sequence>MIKKLTLYILLLITCSAFAQTSGPSDQYNGYASRSYMKFNSFLTVPTFSVIHKDNQTIQAIVRNSNIQFEDASRLHVLSYSGGRRDNIGAAGAVFQQEVGAFKDFGAVANYAYQVQLGSASKLTFGFNFFYSRRSLDNGKVLSNGTDPVINNYQDKPVVVFQPAATVSFGKFYAGLFLENLADFNLKESEFVTDFAEKTISAHAGYNMELNNLGGLLQGTTLRGLAIARRNQELGFSFAGNIIADLPKAGWVKLGYDNYYGLNAGLGVNLSDRLAIGFSYEKQQNLGATNEVGLLFNLGRRKRTVRNSVETRKPDYNTVDTTIPSTTPQPVKEIKEYEDPEHNDLSDELQVAQDSINILNKKVDEILRILKNQPQPQVQIIREVKEAPKEEANALPEEMDYSLERSNAKPWREKTITRTGGGAGTMYYVAVDQFKDLNKAKDLIKNLKKRDISARYVRDPKFNTYFVYLKRFAKKEDAEEMVDEANGGPKRFDNAGEVKKESALSIKMKKSGSDNIYTVKITLGAKGESYTEPKPKAPARIRTMKKIEGLEEGYYLQVSVNGKKPYADKFVDELRRDGINANYFINPTTGYRHVYIHKSDNREEIIRLYNNNLNGKYYDRINIIHIK</sequence>
<dbReference type="EMBL" id="JBHTJR010000054">
    <property type="protein sequence ID" value="MFD0994096.1"/>
    <property type="molecule type" value="Genomic_DNA"/>
</dbReference>
<dbReference type="NCBIfam" id="TIGR03519">
    <property type="entry name" value="T9SS_PorP_fam"/>
    <property type="match status" value="1"/>
</dbReference>
<evidence type="ECO:0000313" key="3">
    <source>
        <dbReference type="Proteomes" id="UP001597062"/>
    </source>
</evidence>
<dbReference type="Pfam" id="PF11751">
    <property type="entry name" value="PorP_SprF"/>
    <property type="match status" value="1"/>
</dbReference>
<protein>
    <submittedName>
        <fullName evidence="2">PorP/SprF family type IX secretion system membrane protein</fullName>
    </submittedName>
</protein>
<accession>A0ABW3JWE9</accession>
<dbReference type="SUPFAM" id="SSF110997">
    <property type="entry name" value="Sporulation related repeat"/>
    <property type="match status" value="1"/>
</dbReference>
<dbReference type="Proteomes" id="UP001597062">
    <property type="component" value="Unassembled WGS sequence"/>
</dbReference>
<keyword evidence="1" id="KW-0732">Signal</keyword>
<feature type="signal peptide" evidence="1">
    <location>
        <begin position="1"/>
        <end position="19"/>
    </location>
</feature>
<reference evidence="3" key="1">
    <citation type="journal article" date="2019" name="Int. J. Syst. Evol. Microbiol.">
        <title>The Global Catalogue of Microorganisms (GCM) 10K type strain sequencing project: providing services to taxonomists for standard genome sequencing and annotation.</title>
        <authorList>
            <consortium name="The Broad Institute Genomics Platform"/>
            <consortium name="The Broad Institute Genome Sequencing Center for Infectious Disease"/>
            <person name="Wu L."/>
            <person name="Ma J."/>
        </authorList>
    </citation>
    <scope>NUCLEOTIDE SEQUENCE [LARGE SCALE GENOMIC DNA]</scope>
    <source>
        <strain evidence="3">CCUG 60527</strain>
    </source>
</reference>
<gene>
    <name evidence="2" type="ORF">ACFQ1U_12840</name>
</gene>
<feature type="chain" id="PRO_5045457905" evidence="1">
    <location>
        <begin position="20"/>
        <end position="627"/>
    </location>
</feature>
<dbReference type="InterPro" id="IPR036680">
    <property type="entry name" value="SPOR-like_sf"/>
</dbReference>
<name>A0ABW3JWE9_9FLAO</name>
<proteinExistence type="predicted"/>
<comment type="caution">
    <text evidence="2">The sequence shown here is derived from an EMBL/GenBank/DDBJ whole genome shotgun (WGS) entry which is preliminary data.</text>
</comment>
<evidence type="ECO:0000256" key="1">
    <source>
        <dbReference type="SAM" id="SignalP"/>
    </source>
</evidence>
<organism evidence="2 3">
    <name type="scientific">Tenacibaculum geojense</name>
    <dbReference type="NCBI Taxonomy" id="915352"/>
    <lineage>
        <taxon>Bacteria</taxon>
        <taxon>Pseudomonadati</taxon>
        <taxon>Bacteroidota</taxon>
        <taxon>Flavobacteriia</taxon>
        <taxon>Flavobacteriales</taxon>
        <taxon>Flavobacteriaceae</taxon>
        <taxon>Tenacibaculum</taxon>
    </lineage>
</organism>
<dbReference type="RefSeq" id="WP_386109024.1">
    <property type="nucleotide sequence ID" value="NZ_JBHTJR010000054.1"/>
</dbReference>